<dbReference type="InterPro" id="IPR003661">
    <property type="entry name" value="HisK_dim/P_dom"/>
</dbReference>
<keyword evidence="6" id="KW-0902">Two-component regulatory system</keyword>
<keyword evidence="9" id="KW-1185">Reference proteome</keyword>
<keyword evidence="3" id="KW-0597">Phosphoprotein</keyword>
<reference evidence="8" key="1">
    <citation type="submission" date="2020-10" db="EMBL/GenBank/DDBJ databases">
        <title>Ca. Dormibacterota MAGs.</title>
        <authorList>
            <person name="Montgomery K."/>
        </authorList>
    </citation>
    <scope>NUCLEOTIDE SEQUENCE [LARGE SCALE GENOMIC DNA]</scope>
    <source>
        <strain evidence="8">SC8812_S17_10</strain>
    </source>
</reference>
<dbReference type="Gene3D" id="3.30.450.40">
    <property type="match status" value="1"/>
</dbReference>
<dbReference type="Pfam" id="PF02518">
    <property type="entry name" value="HATPase_c"/>
    <property type="match status" value="1"/>
</dbReference>
<evidence type="ECO:0000256" key="4">
    <source>
        <dbReference type="ARBA" id="ARBA00022679"/>
    </source>
</evidence>
<dbReference type="SUPFAM" id="SSF55874">
    <property type="entry name" value="ATPase domain of HSP90 chaperone/DNA topoisomerase II/histidine kinase"/>
    <property type="match status" value="1"/>
</dbReference>
<dbReference type="PROSITE" id="PS50109">
    <property type="entry name" value="HIS_KIN"/>
    <property type="match status" value="1"/>
</dbReference>
<dbReference type="InterPro" id="IPR036097">
    <property type="entry name" value="HisK_dim/P_sf"/>
</dbReference>
<evidence type="ECO:0000256" key="5">
    <source>
        <dbReference type="ARBA" id="ARBA00022777"/>
    </source>
</evidence>
<dbReference type="EC" id="2.7.13.3" evidence="2"/>
<dbReference type="SUPFAM" id="SSF55781">
    <property type="entry name" value="GAF domain-like"/>
    <property type="match status" value="1"/>
</dbReference>
<dbReference type="Pfam" id="PF00512">
    <property type="entry name" value="HisKA"/>
    <property type="match status" value="1"/>
</dbReference>
<dbReference type="SMART" id="SM00388">
    <property type="entry name" value="HisKA"/>
    <property type="match status" value="1"/>
</dbReference>
<evidence type="ECO:0000256" key="3">
    <source>
        <dbReference type="ARBA" id="ARBA00022553"/>
    </source>
</evidence>
<evidence type="ECO:0000256" key="2">
    <source>
        <dbReference type="ARBA" id="ARBA00012438"/>
    </source>
</evidence>
<dbReference type="CDD" id="cd00082">
    <property type="entry name" value="HisKA"/>
    <property type="match status" value="1"/>
</dbReference>
<dbReference type="PANTHER" id="PTHR43711:SF1">
    <property type="entry name" value="HISTIDINE KINASE 1"/>
    <property type="match status" value="1"/>
</dbReference>
<dbReference type="InterPro" id="IPR036890">
    <property type="entry name" value="HATPase_C_sf"/>
</dbReference>
<evidence type="ECO:0000256" key="1">
    <source>
        <dbReference type="ARBA" id="ARBA00000085"/>
    </source>
</evidence>
<dbReference type="InterPro" id="IPR003594">
    <property type="entry name" value="HATPase_dom"/>
</dbReference>
<gene>
    <name evidence="8" type="ORF">JF922_09885</name>
</gene>
<sequence length="281" mass="30121">MSGDLIALLGVARDHGQFDEEEVAVLQQVGAIAALALRNATLFQSLRDASRVRSQFLNMAAHELRTPLSVIAGYISMLADGTLGPAPGTWEMPLAVVVDKTRELAHLIDDILLAGRLESGVARTAGRSMDLSQSLEEAVRRASPRAALVTAELKVETPPSAVRVWADPDHVGRILDNLVNNAFTYSAAPPRVSIGMETDTVSAVVKVEDSGRGIASDHRDRIFQQFYRVDEQGAGYPPGTGLGLFISRALAERYGGTLELEWSEPGVGSRFALRLPLAPAA</sequence>
<accession>A0A934K9Y4</accession>
<organism evidence="8 9">
    <name type="scientific">Candidatus Nephthysia bennettiae</name>
    <dbReference type="NCBI Taxonomy" id="3127016"/>
    <lineage>
        <taxon>Bacteria</taxon>
        <taxon>Bacillati</taxon>
        <taxon>Candidatus Dormiibacterota</taxon>
        <taxon>Candidatus Dormibacteria</taxon>
        <taxon>Candidatus Dormibacterales</taxon>
        <taxon>Candidatus Dormibacteraceae</taxon>
        <taxon>Candidatus Nephthysia</taxon>
    </lineage>
</organism>
<dbReference type="InterPro" id="IPR005467">
    <property type="entry name" value="His_kinase_dom"/>
</dbReference>
<proteinExistence type="predicted"/>
<protein>
    <recommendedName>
        <fullName evidence="2">histidine kinase</fullName>
        <ecNumber evidence="2">2.7.13.3</ecNumber>
    </recommendedName>
</protein>
<dbReference type="Gene3D" id="3.30.565.10">
    <property type="entry name" value="Histidine kinase-like ATPase, C-terminal domain"/>
    <property type="match status" value="1"/>
</dbReference>
<dbReference type="PRINTS" id="PR00344">
    <property type="entry name" value="BCTRLSENSOR"/>
</dbReference>
<feature type="domain" description="Histidine kinase" evidence="7">
    <location>
        <begin position="59"/>
        <end position="279"/>
    </location>
</feature>
<keyword evidence="5 8" id="KW-0418">Kinase</keyword>
<comment type="catalytic activity">
    <reaction evidence="1">
        <text>ATP + protein L-histidine = ADP + protein N-phospho-L-histidine.</text>
        <dbReference type="EC" id="2.7.13.3"/>
    </reaction>
</comment>
<dbReference type="SMART" id="SM00387">
    <property type="entry name" value="HATPase_c"/>
    <property type="match status" value="1"/>
</dbReference>
<dbReference type="InterPro" id="IPR029016">
    <property type="entry name" value="GAF-like_dom_sf"/>
</dbReference>
<dbReference type="GO" id="GO:0000155">
    <property type="term" value="F:phosphorelay sensor kinase activity"/>
    <property type="evidence" value="ECO:0007669"/>
    <property type="project" value="InterPro"/>
</dbReference>
<evidence type="ECO:0000313" key="9">
    <source>
        <dbReference type="Proteomes" id="UP000612893"/>
    </source>
</evidence>
<dbReference type="InterPro" id="IPR004358">
    <property type="entry name" value="Sig_transdc_His_kin-like_C"/>
</dbReference>
<dbReference type="Proteomes" id="UP000612893">
    <property type="component" value="Unassembled WGS sequence"/>
</dbReference>
<evidence type="ECO:0000259" key="7">
    <source>
        <dbReference type="PROSITE" id="PS50109"/>
    </source>
</evidence>
<name>A0A934K9Y4_9BACT</name>
<dbReference type="InterPro" id="IPR050736">
    <property type="entry name" value="Sensor_HK_Regulatory"/>
</dbReference>
<comment type="caution">
    <text evidence="8">The sequence shown here is derived from an EMBL/GenBank/DDBJ whole genome shotgun (WGS) entry which is preliminary data.</text>
</comment>
<dbReference type="Gene3D" id="1.10.287.130">
    <property type="match status" value="1"/>
</dbReference>
<evidence type="ECO:0000256" key="6">
    <source>
        <dbReference type="ARBA" id="ARBA00023012"/>
    </source>
</evidence>
<dbReference type="SUPFAM" id="SSF47384">
    <property type="entry name" value="Homodimeric domain of signal transducing histidine kinase"/>
    <property type="match status" value="1"/>
</dbReference>
<dbReference type="EMBL" id="JAEKNR010000105">
    <property type="protein sequence ID" value="MBJ7598380.1"/>
    <property type="molecule type" value="Genomic_DNA"/>
</dbReference>
<evidence type="ECO:0000313" key="8">
    <source>
        <dbReference type="EMBL" id="MBJ7598380.1"/>
    </source>
</evidence>
<keyword evidence="4" id="KW-0808">Transferase</keyword>
<dbReference type="PANTHER" id="PTHR43711">
    <property type="entry name" value="TWO-COMPONENT HISTIDINE KINASE"/>
    <property type="match status" value="1"/>
</dbReference>
<dbReference type="AlphaFoldDB" id="A0A934K9Y4"/>